<feature type="domain" description="Wadjet protein JetD C-terminal" evidence="1">
    <location>
        <begin position="253"/>
        <end position="394"/>
    </location>
</feature>
<sequence>MMDYTHEILTAMVDRYERRKGTSAQNGKPQRAVTFDLAKYYPIYRDHLSEEEQAIDDAVTRLSSWQMVAAPRSAQGYYTKITLRLDHIQEIYEFLGRKPAQETRQEQLQLLLDAQRQNPDTLSSRFAGELMAALQAGRSPGYGLQGNVEKLRDVLLALEKIGQLNKETYVRNFSEAVFHDSKHFHSISGIIRSILSDLTDQPVEKKQILEYYNLLENPTYLYLKGGWILEFPDSCIRVTDLPGGIGLTSDGLSAIRSVLLEPRTVITVENLTTYHDIPSDDRAVLYLGGFPNSARASFLRMVYASKPDAVYLHYGDLDPYGLLILENLKQKTGIPFAASGMDLATLQACFQAGHYRPLTAEDRKVMQSPMLCAYREIFAFMQAHNCKAEQESLSAMKL</sequence>
<dbReference type="EMBL" id="CP034413">
    <property type="protein sequence ID" value="QCI58057.1"/>
    <property type="molecule type" value="Genomic_DNA"/>
</dbReference>
<dbReference type="Gene3D" id="3.40.1360.10">
    <property type="match status" value="1"/>
</dbReference>
<keyword evidence="3" id="KW-1185">Reference proteome</keyword>
<dbReference type="AlphaFoldDB" id="A0A4D7AUA6"/>
<name>A0A4D7AUA6_9FIRM</name>
<evidence type="ECO:0000313" key="3">
    <source>
        <dbReference type="Proteomes" id="UP000298642"/>
    </source>
</evidence>
<dbReference type="Proteomes" id="UP000298642">
    <property type="component" value="Chromosome"/>
</dbReference>
<accession>A0A4D7AUA6</accession>
<evidence type="ECO:0000259" key="1">
    <source>
        <dbReference type="Pfam" id="PF09983"/>
    </source>
</evidence>
<proteinExistence type="predicted"/>
<dbReference type="KEGG" id="obj:EIO64_01475"/>
<dbReference type="InterPro" id="IPR024534">
    <property type="entry name" value="JetD_C"/>
</dbReference>
<gene>
    <name evidence="2" type="ORF">EIO64_01475</name>
</gene>
<organism evidence="2 3">
    <name type="scientific">Dysosmobacter welbionis</name>
    <dbReference type="NCBI Taxonomy" id="2093857"/>
    <lineage>
        <taxon>Bacteria</taxon>
        <taxon>Bacillati</taxon>
        <taxon>Bacillota</taxon>
        <taxon>Clostridia</taxon>
        <taxon>Eubacteriales</taxon>
        <taxon>Oscillospiraceae</taxon>
        <taxon>Dysosmobacter</taxon>
    </lineage>
</organism>
<dbReference type="Pfam" id="PF09983">
    <property type="entry name" value="JetD_C"/>
    <property type="match status" value="1"/>
</dbReference>
<dbReference type="RefSeq" id="WP_119311106.1">
    <property type="nucleotide sequence ID" value="NZ_CP034413.3"/>
</dbReference>
<reference evidence="3" key="1">
    <citation type="submission" date="2018-12" db="EMBL/GenBank/DDBJ databases">
        <title>Dusodibacter welbiota gen. nov., sp. nov., isolated from human faeces and emended description of the Oscillibacter genus.</title>
        <authorList>
            <person name="Le Roy T."/>
            <person name="Van der Smissen P."/>
            <person name="Delzenne N."/>
            <person name="Muccioli G."/>
            <person name="Collet J.F."/>
            <person name="Cani P.D."/>
        </authorList>
    </citation>
    <scope>NUCLEOTIDE SEQUENCE [LARGE SCALE GENOMIC DNA]</scope>
    <source>
        <strain evidence="3">J115</strain>
    </source>
</reference>
<dbReference type="GeneID" id="89522792"/>
<evidence type="ECO:0000313" key="2">
    <source>
        <dbReference type="EMBL" id="QCI58057.1"/>
    </source>
</evidence>
<protein>
    <submittedName>
        <fullName evidence="2">DUF2220 domain-containing protein</fullName>
    </submittedName>
</protein>